<name>A0A7K1SR09_9BACT</name>
<keyword evidence="1" id="KW-0805">Transcription regulation</keyword>
<dbReference type="PANTHER" id="PTHR30055">
    <property type="entry name" value="HTH-TYPE TRANSCRIPTIONAL REGULATOR RUTR"/>
    <property type="match status" value="1"/>
</dbReference>
<evidence type="ECO:0000313" key="7">
    <source>
        <dbReference type="Proteomes" id="UP000436006"/>
    </source>
</evidence>
<dbReference type="InterPro" id="IPR009057">
    <property type="entry name" value="Homeodomain-like_sf"/>
</dbReference>
<proteinExistence type="predicted"/>
<dbReference type="Proteomes" id="UP000436006">
    <property type="component" value="Unassembled WGS sequence"/>
</dbReference>
<keyword evidence="7" id="KW-1185">Reference proteome</keyword>
<gene>
    <name evidence="6" type="ORF">GO755_39775</name>
</gene>
<evidence type="ECO:0000256" key="2">
    <source>
        <dbReference type="ARBA" id="ARBA00023125"/>
    </source>
</evidence>
<reference evidence="6 7" key="1">
    <citation type="submission" date="2019-12" db="EMBL/GenBank/DDBJ databases">
        <title>Spirosoma sp. HMF4905 genome sequencing and assembly.</title>
        <authorList>
            <person name="Kang H."/>
            <person name="Cha I."/>
            <person name="Kim H."/>
            <person name="Joh K."/>
        </authorList>
    </citation>
    <scope>NUCLEOTIDE SEQUENCE [LARGE SCALE GENOMIC DNA]</scope>
    <source>
        <strain evidence="6 7">HMF4905</strain>
    </source>
</reference>
<dbReference type="InterPro" id="IPR001647">
    <property type="entry name" value="HTH_TetR"/>
</dbReference>
<evidence type="ECO:0000259" key="5">
    <source>
        <dbReference type="PROSITE" id="PS50977"/>
    </source>
</evidence>
<dbReference type="AlphaFoldDB" id="A0A7K1SR09"/>
<dbReference type="Gene3D" id="1.10.357.10">
    <property type="entry name" value="Tetracycline Repressor, domain 2"/>
    <property type="match status" value="1"/>
</dbReference>
<dbReference type="EMBL" id="WPIN01000033">
    <property type="protein sequence ID" value="MVM36217.1"/>
    <property type="molecule type" value="Genomic_DNA"/>
</dbReference>
<dbReference type="RefSeq" id="WP_157591016.1">
    <property type="nucleotide sequence ID" value="NZ_WPIN01000033.1"/>
</dbReference>
<sequence length="222" mass="25115">MKTHQRNRAATTQRIVDAFEQILQEAGTKGLTINAIAEKADVSKVLIYRYFGSLEGLLDYYIRRGQLVSHFSPAWLEQLRPIQPQDLASIWSTHTLQLFRRFRQFRADRELLKASMQEDTPLAEVANRSLDAELTKLVDQLAFIEGGDHQAISAVIYGALSYLTLQAQLDRPVIGMDLRSEAGWERIEGAIRTLYAGWSRLAIESTSVQVKSKPDSLPVSPW</sequence>
<dbReference type="Pfam" id="PF00440">
    <property type="entry name" value="TetR_N"/>
    <property type="match status" value="1"/>
</dbReference>
<feature type="domain" description="HTH tetR-type" evidence="5">
    <location>
        <begin position="9"/>
        <end position="69"/>
    </location>
</feature>
<accession>A0A7K1SR09</accession>
<dbReference type="PRINTS" id="PR00455">
    <property type="entry name" value="HTHTETR"/>
</dbReference>
<dbReference type="PANTHER" id="PTHR30055:SF234">
    <property type="entry name" value="HTH-TYPE TRANSCRIPTIONAL REGULATOR BETI"/>
    <property type="match status" value="1"/>
</dbReference>
<dbReference type="PROSITE" id="PS50977">
    <property type="entry name" value="HTH_TETR_2"/>
    <property type="match status" value="1"/>
</dbReference>
<dbReference type="GO" id="GO:0003700">
    <property type="term" value="F:DNA-binding transcription factor activity"/>
    <property type="evidence" value="ECO:0007669"/>
    <property type="project" value="TreeGrafter"/>
</dbReference>
<evidence type="ECO:0000256" key="3">
    <source>
        <dbReference type="ARBA" id="ARBA00023163"/>
    </source>
</evidence>
<evidence type="ECO:0000313" key="6">
    <source>
        <dbReference type="EMBL" id="MVM36217.1"/>
    </source>
</evidence>
<evidence type="ECO:0000256" key="1">
    <source>
        <dbReference type="ARBA" id="ARBA00023015"/>
    </source>
</evidence>
<dbReference type="InterPro" id="IPR050109">
    <property type="entry name" value="HTH-type_TetR-like_transc_reg"/>
</dbReference>
<dbReference type="GO" id="GO:0000976">
    <property type="term" value="F:transcription cis-regulatory region binding"/>
    <property type="evidence" value="ECO:0007669"/>
    <property type="project" value="TreeGrafter"/>
</dbReference>
<organism evidence="6 7">
    <name type="scientific">Spirosoma arboris</name>
    <dbReference type="NCBI Taxonomy" id="2682092"/>
    <lineage>
        <taxon>Bacteria</taxon>
        <taxon>Pseudomonadati</taxon>
        <taxon>Bacteroidota</taxon>
        <taxon>Cytophagia</taxon>
        <taxon>Cytophagales</taxon>
        <taxon>Cytophagaceae</taxon>
        <taxon>Spirosoma</taxon>
    </lineage>
</organism>
<keyword evidence="2 4" id="KW-0238">DNA-binding</keyword>
<keyword evidence="3" id="KW-0804">Transcription</keyword>
<evidence type="ECO:0000256" key="4">
    <source>
        <dbReference type="PROSITE-ProRule" id="PRU00335"/>
    </source>
</evidence>
<feature type="DNA-binding region" description="H-T-H motif" evidence="4">
    <location>
        <begin position="32"/>
        <end position="51"/>
    </location>
</feature>
<protein>
    <submittedName>
        <fullName evidence="6">TetR family transcriptional regulator</fullName>
    </submittedName>
</protein>
<comment type="caution">
    <text evidence="6">The sequence shown here is derived from an EMBL/GenBank/DDBJ whole genome shotgun (WGS) entry which is preliminary data.</text>
</comment>
<dbReference type="SUPFAM" id="SSF46689">
    <property type="entry name" value="Homeodomain-like"/>
    <property type="match status" value="1"/>
</dbReference>